<dbReference type="GO" id="GO:0008233">
    <property type="term" value="F:peptidase activity"/>
    <property type="evidence" value="ECO:0007669"/>
    <property type="project" value="InterPro"/>
</dbReference>
<dbReference type="GO" id="GO:0006508">
    <property type="term" value="P:proteolysis"/>
    <property type="evidence" value="ECO:0007669"/>
    <property type="project" value="InterPro"/>
</dbReference>
<dbReference type="Gene3D" id="3.90.70.10">
    <property type="entry name" value="Cysteine proteinases"/>
    <property type="match status" value="1"/>
</dbReference>
<organism evidence="2 3">
    <name type="scientific">Candidatus Kerfeldbacteria bacterium CG08_land_8_20_14_0_20_43_14</name>
    <dbReference type="NCBI Taxonomy" id="2014246"/>
    <lineage>
        <taxon>Bacteria</taxon>
        <taxon>Candidatus Kerfeldiibacteriota</taxon>
    </lineage>
</organism>
<dbReference type="EMBL" id="PEXW01000013">
    <property type="protein sequence ID" value="PIS40957.1"/>
    <property type="molecule type" value="Genomic_DNA"/>
</dbReference>
<dbReference type="Proteomes" id="UP000236845">
    <property type="component" value="Unassembled WGS sequence"/>
</dbReference>
<dbReference type="GO" id="GO:0005524">
    <property type="term" value="F:ATP binding"/>
    <property type="evidence" value="ECO:0007669"/>
    <property type="project" value="InterPro"/>
</dbReference>
<dbReference type="InterPro" id="IPR005074">
    <property type="entry name" value="Peptidase_C39"/>
</dbReference>
<reference evidence="3" key="1">
    <citation type="submission" date="2017-09" db="EMBL/GenBank/DDBJ databases">
        <title>Depth-based differentiation of microbial function through sediment-hosted aquifers and enrichment of novel symbionts in the deep terrestrial subsurface.</title>
        <authorList>
            <person name="Probst A.J."/>
            <person name="Ladd B."/>
            <person name="Jarett J.K."/>
            <person name="Geller-Mcgrath D.E."/>
            <person name="Sieber C.M.K."/>
            <person name="Emerson J.B."/>
            <person name="Anantharaman K."/>
            <person name="Thomas B.C."/>
            <person name="Malmstrom R."/>
            <person name="Stieglmeier M."/>
            <person name="Klingl A."/>
            <person name="Woyke T."/>
            <person name="Ryan C.M."/>
            <person name="Banfield J.F."/>
        </authorList>
    </citation>
    <scope>NUCLEOTIDE SEQUENCE [LARGE SCALE GENOMIC DNA]</scope>
</reference>
<gene>
    <name evidence="2" type="ORF">COT26_00570</name>
</gene>
<accession>A0A2H0YR31</accession>
<protein>
    <recommendedName>
        <fullName evidence="1">Peptidase C39 domain-containing protein</fullName>
    </recommendedName>
</protein>
<dbReference type="AlphaFoldDB" id="A0A2H0YR31"/>
<evidence type="ECO:0000313" key="3">
    <source>
        <dbReference type="Proteomes" id="UP000236845"/>
    </source>
</evidence>
<dbReference type="GO" id="GO:0016020">
    <property type="term" value="C:membrane"/>
    <property type="evidence" value="ECO:0007669"/>
    <property type="project" value="InterPro"/>
</dbReference>
<evidence type="ECO:0000313" key="2">
    <source>
        <dbReference type="EMBL" id="PIS40957.1"/>
    </source>
</evidence>
<name>A0A2H0YR31_9BACT</name>
<dbReference type="PROSITE" id="PS50990">
    <property type="entry name" value="PEPTIDASE_C39"/>
    <property type="match status" value="1"/>
</dbReference>
<comment type="caution">
    <text evidence="2">The sequence shown here is derived from an EMBL/GenBank/DDBJ whole genome shotgun (WGS) entry which is preliminary data.</text>
</comment>
<evidence type="ECO:0000259" key="1">
    <source>
        <dbReference type="PROSITE" id="PS50990"/>
    </source>
</evidence>
<dbReference type="Pfam" id="PF13529">
    <property type="entry name" value="Peptidase_C39_2"/>
    <property type="match status" value="1"/>
</dbReference>
<dbReference type="InterPro" id="IPR039564">
    <property type="entry name" value="Peptidase_C39-like"/>
</dbReference>
<feature type="domain" description="Peptidase C39" evidence="1">
    <location>
        <begin position="7"/>
        <end position="156"/>
    </location>
</feature>
<sequence length="173" mass="20182">MKIPLFKQKKNTCGLTALRMVLAYFGEKITENDLKKLTGKISRYGVRTVKLSEAAKKLGFETECLSYNKLLAGSKAKIKKPDVKVVLKYLWRRIPVILAVRSSLLHNKKLTKMGHFIVIREYRNGFFHYNDPMDAKIHKIKSEEFRFAWFNNVLDSSAYFLAIWPKKSLWAHK</sequence>
<proteinExistence type="predicted"/>